<proteinExistence type="inferred from homology"/>
<keyword evidence="8" id="KW-1185">Reference proteome</keyword>
<keyword evidence="2" id="KW-0645">Protease</keyword>
<keyword evidence="3" id="KW-0378">Hydrolase</keyword>
<comment type="similarity">
    <text evidence="1">Belongs to the peptidase C40 family.</text>
</comment>
<dbReference type="NCBIfam" id="NF038080">
    <property type="entry name" value="PG_bind_siph"/>
    <property type="match status" value="1"/>
</dbReference>
<evidence type="ECO:0000259" key="6">
    <source>
        <dbReference type="PROSITE" id="PS51935"/>
    </source>
</evidence>
<feature type="region of interest" description="Disordered" evidence="5">
    <location>
        <begin position="61"/>
        <end position="90"/>
    </location>
</feature>
<dbReference type="InterPro" id="IPR036365">
    <property type="entry name" value="PGBD-like_sf"/>
</dbReference>
<name>A0ABP5RKA6_9ACTN</name>
<dbReference type="Proteomes" id="UP001500305">
    <property type="component" value="Unassembled WGS sequence"/>
</dbReference>
<gene>
    <name evidence="7" type="ORF">GCM10010430_52630</name>
</gene>
<keyword evidence="4" id="KW-0788">Thiol protease</keyword>
<feature type="domain" description="NlpC/P60" evidence="6">
    <location>
        <begin position="111"/>
        <end position="241"/>
    </location>
</feature>
<feature type="region of interest" description="Disordered" evidence="5">
    <location>
        <begin position="1"/>
        <end position="42"/>
    </location>
</feature>
<evidence type="ECO:0000256" key="2">
    <source>
        <dbReference type="ARBA" id="ARBA00022670"/>
    </source>
</evidence>
<dbReference type="RefSeq" id="WP_344638982.1">
    <property type="nucleotide sequence ID" value="NZ_BAAATR010000027.1"/>
</dbReference>
<evidence type="ECO:0000313" key="7">
    <source>
        <dbReference type="EMBL" id="GAA2261761.1"/>
    </source>
</evidence>
<evidence type="ECO:0000256" key="4">
    <source>
        <dbReference type="ARBA" id="ARBA00022807"/>
    </source>
</evidence>
<dbReference type="InterPro" id="IPR038765">
    <property type="entry name" value="Papain-like_cys_pep_sf"/>
</dbReference>
<dbReference type="EMBL" id="BAAATR010000027">
    <property type="protein sequence ID" value="GAA2261761.1"/>
    <property type="molecule type" value="Genomic_DNA"/>
</dbReference>
<comment type="caution">
    <text evidence="7">The sequence shown here is derived from an EMBL/GenBank/DDBJ whole genome shotgun (WGS) entry which is preliminary data.</text>
</comment>
<dbReference type="SUPFAM" id="SSF54001">
    <property type="entry name" value="Cysteine proteinases"/>
    <property type="match status" value="1"/>
</dbReference>
<dbReference type="InterPro" id="IPR036366">
    <property type="entry name" value="PGBDSf"/>
</dbReference>
<evidence type="ECO:0000256" key="1">
    <source>
        <dbReference type="ARBA" id="ARBA00007074"/>
    </source>
</evidence>
<protein>
    <recommendedName>
        <fullName evidence="6">NlpC/P60 domain-containing protein</fullName>
    </recommendedName>
</protein>
<sequence length="335" mass="35674">MLTDFTQIEPADDVHRGRAAGPRTGPRPARPGDRGHRAARGARRAAVLLAAVGAVLGGASGAAAESAPRPGGGAATADAPDPTTVPGTPQGEVAGLFGTGAPRPHLRSLPATSRSEILARAQRWVDQQVPYSMSSYWSDGYRQDCSGFVSMAWGLGSSQTTWTLPDFSARIAKGDLQPGDALIFNDPDSPQGGSHIALFAGWADSSHTWYLALEQTKPNTRRQSTPYAYWSNSDGYLPYRYRGLTASGGSSFPGADKFGPGAHNPYVRQLGEMLIGRGGRRFYSEGPDESWSEADHRATEAFQLAQGWAGSEADGYPGKDTWDYLTNHEGHDIPA</sequence>
<evidence type="ECO:0000313" key="8">
    <source>
        <dbReference type="Proteomes" id="UP001500305"/>
    </source>
</evidence>
<dbReference type="Gene3D" id="3.90.1720.10">
    <property type="entry name" value="endopeptidase domain like (from Nostoc punctiforme)"/>
    <property type="match status" value="1"/>
</dbReference>
<dbReference type="InterPro" id="IPR047763">
    <property type="entry name" value="PG_bind_dom_phiBT1-type"/>
</dbReference>
<organism evidence="7 8">
    <name type="scientific">Kitasatospora cystarginea</name>
    <dbReference type="NCBI Taxonomy" id="58350"/>
    <lineage>
        <taxon>Bacteria</taxon>
        <taxon>Bacillati</taxon>
        <taxon>Actinomycetota</taxon>
        <taxon>Actinomycetes</taxon>
        <taxon>Kitasatosporales</taxon>
        <taxon>Streptomycetaceae</taxon>
        <taxon>Kitasatospora</taxon>
    </lineage>
</organism>
<evidence type="ECO:0000256" key="5">
    <source>
        <dbReference type="SAM" id="MobiDB-lite"/>
    </source>
</evidence>
<reference evidence="8" key="1">
    <citation type="journal article" date="2019" name="Int. J. Syst. Evol. Microbiol.">
        <title>The Global Catalogue of Microorganisms (GCM) 10K type strain sequencing project: providing services to taxonomists for standard genome sequencing and annotation.</title>
        <authorList>
            <consortium name="The Broad Institute Genomics Platform"/>
            <consortium name="The Broad Institute Genome Sequencing Center for Infectious Disease"/>
            <person name="Wu L."/>
            <person name="Ma J."/>
        </authorList>
    </citation>
    <scope>NUCLEOTIDE SEQUENCE [LARGE SCALE GENOMIC DNA]</scope>
    <source>
        <strain evidence="8">JCM 7356</strain>
    </source>
</reference>
<accession>A0ABP5RKA6</accession>
<feature type="compositionally biased region" description="Low complexity" evidence="5">
    <location>
        <begin position="61"/>
        <end position="89"/>
    </location>
</feature>
<evidence type="ECO:0000256" key="3">
    <source>
        <dbReference type="ARBA" id="ARBA00022801"/>
    </source>
</evidence>
<dbReference type="Gene3D" id="1.10.101.10">
    <property type="entry name" value="PGBD-like superfamily/PGBD"/>
    <property type="match status" value="1"/>
</dbReference>
<dbReference type="InterPro" id="IPR000064">
    <property type="entry name" value="NLP_P60_dom"/>
</dbReference>
<dbReference type="PROSITE" id="PS51935">
    <property type="entry name" value="NLPC_P60"/>
    <property type="match status" value="1"/>
</dbReference>
<dbReference type="SUPFAM" id="SSF47090">
    <property type="entry name" value="PGBD-like"/>
    <property type="match status" value="1"/>
</dbReference>